<dbReference type="EMBL" id="JAGFMF010012281">
    <property type="protein sequence ID" value="KAG8504866.1"/>
    <property type="molecule type" value="Genomic_DNA"/>
</dbReference>
<name>A0A8J5ZE04_GALPY</name>
<dbReference type="AlphaFoldDB" id="A0A8J5ZE04"/>
<sequence>MNLCPSLQLEGPEQLAEMVTVLRRECLKKWGVCKEVGQHDVLLHPTYRPPSQNYHNRLLEQWPGSHFQHESDWFKAQDNFTHIGDQTRGTSELRSQTLRFTDEHKYQKMNAPKQLRQENEQFKNQVETSGKHVQKQLSLK</sequence>
<accession>A0A8J5ZE04</accession>
<keyword evidence="3" id="KW-1185">Reference proteome</keyword>
<feature type="region of interest" description="Disordered" evidence="1">
    <location>
        <begin position="121"/>
        <end position="140"/>
    </location>
</feature>
<reference evidence="2" key="1">
    <citation type="journal article" date="2021" name="Evol. Appl.">
        <title>The genome of the Pyrenean desman and the effects of bottlenecks and inbreeding on the genomic landscape of an endangered species.</title>
        <authorList>
            <person name="Escoda L."/>
            <person name="Castresana J."/>
        </authorList>
    </citation>
    <scope>NUCLEOTIDE SEQUENCE</scope>
    <source>
        <strain evidence="2">IBE-C5619</strain>
    </source>
</reference>
<dbReference type="Proteomes" id="UP000700334">
    <property type="component" value="Unassembled WGS sequence"/>
</dbReference>
<evidence type="ECO:0000256" key="1">
    <source>
        <dbReference type="SAM" id="MobiDB-lite"/>
    </source>
</evidence>
<proteinExistence type="predicted"/>
<gene>
    <name evidence="2" type="ORF">J0S82_008388</name>
</gene>
<protein>
    <submittedName>
        <fullName evidence="2">Uncharacterized protein</fullName>
    </submittedName>
</protein>
<evidence type="ECO:0000313" key="3">
    <source>
        <dbReference type="Proteomes" id="UP000700334"/>
    </source>
</evidence>
<evidence type="ECO:0000313" key="2">
    <source>
        <dbReference type="EMBL" id="KAG8504866.1"/>
    </source>
</evidence>
<feature type="region of interest" description="Disordered" evidence="1">
    <location>
        <begin position="84"/>
        <end position="116"/>
    </location>
</feature>
<feature type="compositionally biased region" description="Polar residues" evidence="1">
    <location>
        <begin position="87"/>
        <end position="99"/>
    </location>
</feature>
<comment type="caution">
    <text evidence="2">The sequence shown here is derived from an EMBL/GenBank/DDBJ whole genome shotgun (WGS) entry which is preliminary data.</text>
</comment>
<organism evidence="2 3">
    <name type="scientific">Galemys pyrenaicus</name>
    <name type="common">Iberian desman</name>
    <name type="synonym">Pyrenean desman</name>
    <dbReference type="NCBI Taxonomy" id="202257"/>
    <lineage>
        <taxon>Eukaryota</taxon>
        <taxon>Metazoa</taxon>
        <taxon>Chordata</taxon>
        <taxon>Craniata</taxon>
        <taxon>Vertebrata</taxon>
        <taxon>Euteleostomi</taxon>
        <taxon>Mammalia</taxon>
        <taxon>Eutheria</taxon>
        <taxon>Laurasiatheria</taxon>
        <taxon>Eulipotyphla</taxon>
        <taxon>Talpidae</taxon>
        <taxon>Galemys</taxon>
    </lineage>
</organism>